<feature type="region of interest" description="Disordered" evidence="5">
    <location>
        <begin position="146"/>
        <end position="168"/>
    </location>
</feature>
<evidence type="ECO:0000256" key="4">
    <source>
        <dbReference type="ARBA" id="ARBA00023136"/>
    </source>
</evidence>
<feature type="transmembrane region" description="Helical" evidence="6">
    <location>
        <begin position="277"/>
        <end position="299"/>
    </location>
</feature>
<feature type="domain" description="Ion transport" evidence="7">
    <location>
        <begin position="210"/>
        <end position="464"/>
    </location>
</feature>
<comment type="subcellular location">
    <subcellularLocation>
        <location evidence="1">Membrane</location>
        <topology evidence="1">Multi-pass membrane protein</topology>
    </subcellularLocation>
</comment>
<proteinExistence type="predicted"/>
<sequence length="593" mass="68578">MADLFLNLGVDQIGTSLLGCSLLKALSVKAESYEETALSNSFLVHSQILENFAISVLNECYMRSKLDAHTLLYRDMKQLGNIPILALAERQQLMDFAEHPACQTKLTSIWKSDISPRTSQLMILLTSVLPFLIMFMKFNVPDHKSAKSNQVEDDGSTGQTSSKKPHKELSKFTKLREVRVGCSGENRLNVFRALYNFYSAPVTKFTTNIMAYIILLGLFSYFLLTNIQPVGEPNSPSVIEYIVWAWFATMFLEEIRQVTSTHQRSITYKLSSWFGDFWNRFDLLTFICLVISIIMRYQLEMDKFVYTRVVYSITLLLTYLRFMQFHFAQPDIGPKVIMIRRMLTDLSLFFFILLVFVLGFGVAYHINMFPNQPLSWSILYTVFLFPYFQIFGELFLDELGGKIEDGDGCTKNQTIWLEDPSQRCPEKNAIVYIFLAVYLVLTNILLINLLIAMFSYTFQKVNSTKVWRFYRISLVYEYFHRPSLVPPIIIINLIWRMMSFIFEWKYGTHIKFGVTLDADNNQRLRLFEKSAVDAHLAQSSKKERKLLDFRAASISDRLELVMSDLQKLNKAIQSVTQLELRQGTPGGSHDQNV</sequence>
<feature type="transmembrane region" description="Helical" evidence="6">
    <location>
        <begin position="478"/>
        <end position="495"/>
    </location>
</feature>
<feature type="transmembrane region" description="Helical" evidence="6">
    <location>
        <begin position="121"/>
        <end position="140"/>
    </location>
</feature>
<comment type="caution">
    <text evidence="9">The sequence shown here is derived from an EMBL/GenBank/DDBJ whole genome shotgun (WGS) entry which is preliminary data.</text>
</comment>
<keyword evidence="4 6" id="KW-0472">Membrane</keyword>
<dbReference type="GO" id="GO:0099604">
    <property type="term" value="F:ligand-gated calcium channel activity"/>
    <property type="evidence" value="ECO:0007669"/>
    <property type="project" value="TreeGrafter"/>
</dbReference>
<feature type="transmembrane region" description="Helical" evidence="6">
    <location>
        <begin position="209"/>
        <end position="227"/>
    </location>
</feature>
<dbReference type="InterPro" id="IPR050927">
    <property type="entry name" value="TRPM"/>
</dbReference>
<evidence type="ECO:0008006" key="11">
    <source>
        <dbReference type="Google" id="ProtNLM"/>
    </source>
</evidence>
<gene>
    <name evidence="9" type="ORF">GSLYS_00009861001</name>
</gene>
<dbReference type="GO" id="GO:0005886">
    <property type="term" value="C:plasma membrane"/>
    <property type="evidence" value="ECO:0007669"/>
    <property type="project" value="TreeGrafter"/>
</dbReference>
<accession>A0AAV2HQD8</accession>
<dbReference type="InterPro" id="IPR005821">
    <property type="entry name" value="Ion_trans_dom"/>
</dbReference>
<evidence type="ECO:0000259" key="8">
    <source>
        <dbReference type="Pfam" id="PF25508"/>
    </source>
</evidence>
<dbReference type="Pfam" id="PF00520">
    <property type="entry name" value="Ion_trans"/>
    <property type="match status" value="1"/>
</dbReference>
<dbReference type="Proteomes" id="UP001497497">
    <property type="component" value="Unassembled WGS sequence"/>
</dbReference>
<dbReference type="InterPro" id="IPR057366">
    <property type="entry name" value="TRPM-like"/>
</dbReference>
<dbReference type="Pfam" id="PF25508">
    <property type="entry name" value="TRPM2"/>
    <property type="match status" value="1"/>
</dbReference>
<protein>
    <recommendedName>
        <fullName evidence="11">Ion transport domain-containing protein</fullName>
    </recommendedName>
</protein>
<reference evidence="9 10" key="1">
    <citation type="submission" date="2024-04" db="EMBL/GenBank/DDBJ databases">
        <authorList>
            <consortium name="Genoscope - CEA"/>
            <person name="William W."/>
        </authorList>
    </citation>
    <scope>NUCLEOTIDE SEQUENCE [LARGE SCALE GENOMIC DNA]</scope>
</reference>
<evidence type="ECO:0000256" key="1">
    <source>
        <dbReference type="ARBA" id="ARBA00004141"/>
    </source>
</evidence>
<feature type="transmembrane region" description="Helical" evidence="6">
    <location>
        <begin position="430"/>
        <end position="458"/>
    </location>
</feature>
<keyword evidence="2 6" id="KW-0812">Transmembrane</keyword>
<feature type="transmembrane region" description="Helical" evidence="6">
    <location>
        <begin position="378"/>
        <end position="396"/>
    </location>
</feature>
<evidence type="ECO:0000256" key="3">
    <source>
        <dbReference type="ARBA" id="ARBA00022989"/>
    </source>
</evidence>
<evidence type="ECO:0000313" key="9">
    <source>
        <dbReference type="EMBL" id="CAL1535903.1"/>
    </source>
</evidence>
<dbReference type="AlphaFoldDB" id="A0AAV2HQD8"/>
<evidence type="ECO:0000256" key="5">
    <source>
        <dbReference type="SAM" id="MobiDB-lite"/>
    </source>
</evidence>
<name>A0AAV2HQD8_LYMST</name>
<evidence type="ECO:0000313" key="10">
    <source>
        <dbReference type="Proteomes" id="UP001497497"/>
    </source>
</evidence>
<evidence type="ECO:0000256" key="6">
    <source>
        <dbReference type="SAM" id="Phobius"/>
    </source>
</evidence>
<feature type="domain" description="TRPM-like" evidence="8">
    <location>
        <begin position="1"/>
        <end position="97"/>
    </location>
</feature>
<dbReference type="EMBL" id="CAXITT010000215">
    <property type="protein sequence ID" value="CAL1535903.1"/>
    <property type="molecule type" value="Genomic_DNA"/>
</dbReference>
<evidence type="ECO:0000259" key="7">
    <source>
        <dbReference type="Pfam" id="PF00520"/>
    </source>
</evidence>
<evidence type="ECO:0000256" key="2">
    <source>
        <dbReference type="ARBA" id="ARBA00022692"/>
    </source>
</evidence>
<keyword evidence="3 6" id="KW-1133">Transmembrane helix</keyword>
<feature type="transmembrane region" description="Helical" evidence="6">
    <location>
        <begin position="305"/>
        <end position="322"/>
    </location>
</feature>
<organism evidence="9 10">
    <name type="scientific">Lymnaea stagnalis</name>
    <name type="common">Great pond snail</name>
    <name type="synonym">Helix stagnalis</name>
    <dbReference type="NCBI Taxonomy" id="6523"/>
    <lineage>
        <taxon>Eukaryota</taxon>
        <taxon>Metazoa</taxon>
        <taxon>Spiralia</taxon>
        <taxon>Lophotrochozoa</taxon>
        <taxon>Mollusca</taxon>
        <taxon>Gastropoda</taxon>
        <taxon>Heterobranchia</taxon>
        <taxon>Euthyneura</taxon>
        <taxon>Panpulmonata</taxon>
        <taxon>Hygrophila</taxon>
        <taxon>Lymnaeoidea</taxon>
        <taxon>Lymnaeidae</taxon>
        <taxon>Lymnaea</taxon>
    </lineage>
</organism>
<keyword evidence="10" id="KW-1185">Reference proteome</keyword>
<feature type="transmembrane region" description="Helical" evidence="6">
    <location>
        <begin position="343"/>
        <end position="366"/>
    </location>
</feature>
<dbReference type="PANTHER" id="PTHR13800:SF12">
    <property type="entry name" value="TRANSIENT RECEPTOR POTENTIAL CATION CHANNEL SUBFAMILY M MEMBER-LIKE 2"/>
    <property type="match status" value="1"/>
</dbReference>
<dbReference type="PANTHER" id="PTHR13800">
    <property type="entry name" value="TRANSIENT RECEPTOR POTENTIAL CATION CHANNEL, SUBFAMILY M, MEMBER 6"/>
    <property type="match status" value="1"/>
</dbReference>